<proteinExistence type="predicted"/>
<dbReference type="InterPro" id="IPR029058">
    <property type="entry name" value="AB_hydrolase_fold"/>
</dbReference>
<dbReference type="SUPFAM" id="SSF53474">
    <property type="entry name" value="alpha/beta-Hydrolases"/>
    <property type="match status" value="1"/>
</dbReference>
<dbReference type="Proteomes" id="UP000250266">
    <property type="component" value="Unassembled WGS sequence"/>
</dbReference>
<dbReference type="AlphaFoldDB" id="A0A8E2E3A8"/>
<organism evidence="2 3">
    <name type="scientific">Lepidopterella palustris CBS 459.81</name>
    <dbReference type="NCBI Taxonomy" id="1314670"/>
    <lineage>
        <taxon>Eukaryota</taxon>
        <taxon>Fungi</taxon>
        <taxon>Dikarya</taxon>
        <taxon>Ascomycota</taxon>
        <taxon>Pezizomycotina</taxon>
        <taxon>Dothideomycetes</taxon>
        <taxon>Pleosporomycetidae</taxon>
        <taxon>Mytilinidiales</taxon>
        <taxon>Argynnaceae</taxon>
        <taxon>Lepidopterella</taxon>
    </lineage>
</organism>
<feature type="domain" description="T6SS Phospholipase effector Tle1-like catalytic" evidence="1">
    <location>
        <begin position="71"/>
        <end position="366"/>
    </location>
</feature>
<reference evidence="2 3" key="1">
    <citation type="journal article" date="2016" name="Nat. Commun.">
        <title>Ectomycorrhizal ecology is imprinted in the genome of the dominant symbiotic fungus Cenococcum geophilum.</title>
        <authorList>
            <consortium name="DOE Joint Genome Institute"/>
            <person name="Peter M."/>
            <person name="Kohler A."/>
            <person name="Ohm R.A."/>
            <person name="Kuo A."/>
            <person name="Krutzmann J."/>
            <person name="Morin E."/>
            <person name="Arend M."/>
            <person name="Barry K.W."/>
            <person name="Binder M."/>
            <person name="Choi C."/>
            <person name="Clum A."/>
            <person name="Copeland A."/>
            <person name="Grisel N."/>
            <person name="Haridas S."/>
            <person name="Kipfer T."/>
            <person name="LaButti K."/>
            <person name="Lindquist E."/>
            <person name="Lipzen A."/>
            <person name="Maire R."/>
            <person name="Meier B."/>
            <person name="Mihaltcheva S."/>
            <person name="Molinier V."/>
            <person name="Murat C."/>
            <person name="Poggeler S."/>
            <person name="Quandt C.A."/>
            <person name="Sperisen C."/>
            <person name="Tritt A."/>
            <person name="Tisserant E."/>
            <person name="Crous P.W."/>
            <person name="Henrissat B."/>
            <person name="Nehls U."/>
            <person name="Egli S."/>
            <person name="Spatafora J.W."/>
            <person name="Grigoriev I.V."/>
            <person name="Martin F.M."/>
        </authorList>
    </citation>
    <scope>NUCLEOTIDE SEQUENCE [LARGE SCALE GENOMIC DNA]</scope>
    <source>
        <strain evidence="2 3">CBS 459.81</strain>
    </source>
</reference>
<gene>
    <name evidence="2" type="ORF">K432DRAFT_385432</name>
</gene>
<dbReference type="EMBL" id="KV745210">
    <property type="protein sequence ID" value="OCK76455.1"/>
    <property type="molecule type" value="Genomic_DNA"/>
</dbReference>
<name>A0A8E2E3A8_9PEZI</name>
<dbReference type="OrthoDB" id="3057168at2759"/>
<dbReference type="Pfam" id="PF09994">
    <property type="entry name" value="T6SS_Tle1-like_cat"/>
    <property type="match status" value="1"/>
</dbReference>
<evidence type="ECO:0000259" key="1">
    <source>
        <dbReference type="Pfam" id="PF09994"/>
    </source>
</evidence>
<protein>
    <recommendedName>
        <fullName evidence="1">T6SS Phospholipase effector Tle1-like catalytic domain-containing protein</fullName>
    </recommendedName>
</protein>
<evidence type="ECO:0000313" key="3">
    <source>
        <dbReference type="Proteomes" id="UP000250266"/>
    </source>
</evidence>
<dbReference type="PANTHER" id="PTHR33840:SF1">
    <property type="entry name" value="TLE1 PHOSPHOLIPASE DOMAIN-CONTAINING PROTEIN"/>
    <property type="match status" value="1"/>
</dbReference>
<dbReference type="PANTHER" id="PTHR33840">
    <property type="match status" value="1"/>
</dbReference>
<keyword evidence="3" id="KW-1185">Reference proteome</keyword>
<dbReference type="InterPro" id="IPR018712">
    <property type="entry name" value="Tle1-like_cat"/>
</dbReference>
<sequence length="542" mass="60779">MKIICCIPFRAHSSFASGQKAIRASVFRISLLHQQAPLFDLRQNRLSSLRARFSGTPTTRNMVEPRIRSPKKLIACCDGTWMDSDKGWVKASWFGGPGHLQTPSNVTRIGRAILPEDRNNHPQIVYYQSGVGGGSTYVERLVGGGTGEGIGEHIREAYSFLANNHTYGDYIFLLGFSRGAFTARSIAGLIGGMGLLDKAGMPYFYEIFKDWENAGVKHYKPMIFGSFPDFKLTSTAEDVDNYLTSYRHELIRRGLSREVDIQAIGVWDTVGALGIPTTPLLQKVGFPDFLHEYKFLNTSIDNHVKYAFHAMALDEQRASYAPTLWERPPNCTTVVKQVWFPGVHSNVGGSYDDTGIADITLAWMMSNLKEWIDFNPNYIRDQHFLNQKYNANLDPPLTRGWALGRLYDSCKFPTSLGGRKPRTPDRYHGVNYFTGMETPEPLRDTNEAMHASVRARLLMGGKSYEDEGEYAPQALEDWDLDNGQQYSDSAANVGSSNKAVRWVYRGSDPNAQGKFMIEDRLGDFELELLRMDPIAAAEVLGS</sequence>
<accession>A0A8E2E3A8</accession>
<evidence type="ECO:0000313" key="2">
    <source>
        <dbReference type="EMBL" id="OCK76455.1"/>
    </source>
</evidence>